<dbReference type="Pfam" id="PF03924">
    <property type="entry name" value="CHASE"/>
    <property type="match status" value="1"/>
</dbReference>
<dbReference type="Gene3D" id="3.30.450.350">
    <property type="entry name" value="CHASE domain"/>
    <property type="match status" value="1"/>
</dbReference>
<dbReference type="SMART" id="SM00267">
    <property type="entry name" value="GGDEF"/>
    <property type="match status" value="1"/>
</dbReference>
<dbReference type="Pfam" id="PF00563">
    <property type="entry name" value="EAL"/>
    <property type="match status" value="1"/>
</dbReference>
<dbReference type="InterPro" id="IPR000160">
    <property type="entry name" value="GGDEF_dom"/>
</dbReference>
<dbReference type="Gene3D" id="3.30.450.20">
    <property type="entry name" value="PAS domain"/>
    <property type="match status" value="1"/>
</dbReference>
<feature type="transmembrane region" description="Helical" evidence="6">
    <location>
        <begin position="605"/>
        <end position="624"/>
    </location>
</feature>
<dbReference type="SUPFAM" id="SSF55785">
    <property type="entry name" value="PYP-like sensor domain (PAS domain)"/>
    <property type="match status" value="1"/>
</dbReference>
<dbReference type="InterPro" id="IPR006189">
    <property type="entry name" value="CHASE_dom"/>
</dbReference>
<keyword evidence="5 6" id="KW-0472">Membrane</keyword>
<dbReference type="Gene3D" id="3.30.70.270">
    <property type="match status" value="1"/>
</dbReference>
<dbReference type="GO" id="GO:0003824">
    <property type="term" value="F:catalytic activity"/>
    <property type="evidence" value="ECO:0007669"/>
    <property type="project" value="UniProtKB-ARBA"/>
</dbReference>
<keyword evidence="7" id="KW-0732">Signal</keyword>
<dbReference type="Pfam" id="PF00990">
    <property type="entry name" value="GGDEF"/>
    <property type="match status" value="1"/>
</dbReference>
<protein>
    <submittedName>
        <fullName evidence="11">EAL domain-containing protein</fullName>
    </submittedName>
</protein>
<evidence type="ECO:0000256" key="2">
    <source>
        <dbReference type="ARBA" id="ARBA00004370"/>
    </source>
</evidence>
<feature type="domain" description="EAL" evidence="9">
    <location>
        <begin position="941"/>
        <end position="1194"/>
    </location>
</feature>
<evidence type="ECO:0000256" key="3">
    <source>
        <dbReference type="ARBA" id="ARBA00022692"/>
    </source>
</evidence>
<evidence type="ECO:0000256" key="6">
    <source>
        <dbReference type="SAM" id="Phobius"/>
    </source>
</evidence>
<dbReference type="Gene3D" id="3.40.190.10">
    <property type="entry name" value="Periplasmic binding protein-like II"/>
    <property type="match status" value="2"/>
</dbReference>
<evidence type="ECO:0000259" key="10">
    <source>
        <dbReference type="PROSITE" id="PS50887"/>
    </source>
</evidence>
<evidence type="ECO:0000256" key="4">
    <source>
        <dbReference type="ARBA" id="ARBA00022989"/>
    </source>
</evidence>
<name>A0A545UJP5_9GAMM</name>
<evidence type="ECO:0000256" key="7">
    <source>
        <dbReference type="SAM" id="SignalP"/>
    </source>
</evidence>
<dbReference type="InterPro" id="IPR043128">
    <property type="entry name" value="Rev_trsase/Diguanyl_cyclase"/>
</dbReference>
<comment type="subcellular location">
    <subcellularLocation>
        <location evidence="2">Membrane</location>
    </subcellularLocation>
</comment>
<evidence type="ECO:0000256" key="5">
    <source>
        <dbReference type="ARBA" id="ARBA00023136"/>
    </source>
</evidence>
<dbReference type="PROSITE" id="PS50887">
    <property type="entry name" value="GGDEF"/>
    <property type="match status" value="1"/>
</dbReference>
<gene>
    <name evidence="11" type="ORF">FLL46_02095</name>
</gene>
<dbReference type="GO" id="GO:0007165">
    <property type="term" value="P:signal transduction"/>
    <property type="evidence" value="ECO:0007669"/>
    <property type="project" value="UniProtKB-ARBA"/>
</dbReference>
<dbReference type="InterPro" id="IPR035965">
    <property type="entry name" value="PAS-like_dom_sf"/>
</dbReference>
<feature type="domain" description="CHASE" evidence="8">
    <location>
        <begin position="452"/>
        <end position="543"/>
    </location>
</feature>
<evidence type="ECO:0000259" key="8">
    <source>
        <dbReference type="PROSITE" id="PS50839"/>
    </source>
</evidence>
<evidence type="ECO:0000313" key="12">
    <source>
        <dbReference type="Proteomes" id="UP000315439"/>
    </source>
</evidence>
<dbReference type="AlphaFoldDB" id="A0A545UJP5"/>
<keyword evidence="12" id="KW-1185">Reference proteome</keyword>
<dbReference type="FunFam" id="3.30.70.270:FF:000001">
    <property type="entry name" value="Diguanylate cyclase domain protein"/>
    <property type="match status" value="1"/>
</dbReference>
<dbReference type="Proteomes" id="UP000315439">
    <property type="component" value="Unassembled WGS sequence"/>
</dbReference>
<dbReference type="RefSeq" id="WP_142891759.1">
    <property type="nucleotide sequence ID" value="NZ_ML660160.1"/>
</dbReference>
<dbReference type="InterPro" id="IPR001633">
    <property type="entry name" value="EAL_dom"/>
</dbReference>
<proteinExistence type="predicted"/>
<dbReference type="InterPro" id="IPR052155">
    <property type="entry name" value="Biofilm_reg_signaling"/>
</dbReference>
<dbReference type="Gene3D" id="3.20.20.450">
    <property type="entry name" value="EAL domain"/>
    <property type="match status" value="1"/>
</dbReference>
<keyword evidence="4 6" id="KW-1133">Transmembrane helix</keyword>
<dbReference type="PANTHER" id="PTHR44757">
    <property type="entry name" value="DIGUANYLATE CYCLASE DGCP"/>
    <property type="match status" value="1"/>
</dbReference>
<dbReference type="SMART" id="SM01079">
    <property type="entry name" value="CHASE"/>
    <property type="match status" value="1"/>
</dbReference>
<evidence type="ECO:0000256" key="1">
    <source>
        <dbReference type="ARBA" id="ARBA00001946"/>
    </source>
</evidence>
<dbReference type="SUPFAM" id="SSF53850">
    <property type="entry name" value="Periplasmic binding protein-like II"/>
    <property type="match status" value="1"/>
</dbReference>
<dbReference type="EMBL" id="VIKS01000001">
    <property type="protein sequence ID" value="TQV89695.1"/>
    <property type="molecule type" value="Genomic_DNA"/>
</dbReference>
<dbReference type="InterPro" id="IPR029787">
    <property type="entry name" value="Nucleotide_cyclase"/>
</dbReference>
<sequence length="1200" mass="135761">MFKLFLRLLALLLFCGAARATEKVVLQLKWEHEFQFAGYYAAKWQGFYQDAGLDVEIRSAARANGTMANPIEEIKSGNADFAVGGLDILIGKDQGVELVVLASIFQRSPSAVFSLPEVPLNNLSQLAKLRIAVIDSDSTKMEIEALFKARGYDIDTIQFVDEPVTVETLINRKADAIVTYEVSALIQSKEKKITLNKLLPGDFGLSFYGDTLYTSQRLSQNRPDLVEKFISATQQGWLYALNNKQQIAQQISTQLPRYIYQYDNVLDYNLAFSDLIDNLIQYPQKPIGYINQDRWFTMNERIRSLGLVRSHLDKSSFFFSTETKADNYLDKIIFILALVALTPAIFIFWYKRYLLLTITGILAITLIIELELEANLEKDDAQAVKLNLLQQLSSVSAKLEGNLQTNLSMLSGFAAYISATPDLTYDEYANYASEIFKKEPMLINFAAAKDLVVNYVYPLKNNEKAIGLDYRKNDAQREMVMQVANSGQLLVAGPVNLVQGGVAFIGRAPIYTGDGSDRRLWGIISAPLDAESLYQHSDVRTLAKETKLAIKSYDSLGREGPVFFGEKRVFEDPERVQFIISVGGGTWHLAASPIGHNENFSTNILFVRLASLIIVLIICSFTSFRFKQEREKQKLETLIRNNQKLLEKVGSVARIGGWKVDEQLNFAQWSQQSSLLLKKPAQYKPENINEIAELFEKDGLLVWKSNIDLAIKTGSPFDIELELNSKDDQKSWLRIIASSSRENEQTFVTGTLQDVTDKVLSAKLIEHQATYDSLTDLPNRILFNDRLNKAIDSARRNKNKIAVLFIDLDRFKPVNDNHGHQIGDRLLIESAKRIQSCVRESDTVSRLSGDEFGVIIANVPHYNTALKITEIILENMQQAYHFDEIVLHCSASIGIALYPDDGENAQSLLRKADQAMYTVKGSGRNGWQFYTREMQQNSEYRHALLNHLIIAVKNRKLATYYQPILDLKTNRVTKCEALARWQKADGQFIPPVEFISLAEESGLINKIDLLMLENAVQALIKINQKGRNVGLSINVSPRLFHTRDKALETWMECIKTLSQKINITVEITERLLTDDSEKALSVLEKLKTYNVKIAIDDFGTGYSSLSYLVKFPVDIIKIDREFVEKIEKESSAETLIETILVMAKRLKIKVVAEGIETQQQLNFLVNNHCDFGQGYYLGKPMSENNFREFIFSDSLIADKS</sequence>
<accession>A0A545UJP5</accession>
<dbReference type="GO" id="GO:0016020">
    <property type="term" value="C:membrane"/>
    <property type="evidence" value="ECO:0007669"/>
    <property type="project" value="UniProtKB-SubCell"/>
</dbReference>
<evidence type="ECO:0000313" key="11">
    <source>
        <dbReference type="EMBL" id="TQV89695.1"/>
    </source>
</evidence>
<comment type="caution">
    <text evidence="11">The sequence shown here is derived from an EMBL/GenBank/DDBJ whole genome shotgun (WGS) entry which is preliminary data.</text>
</comment>
<dbReference type="PROSITE" id="PS50839">
    <property type="entry name" value="CHASE"/>
    <property type="match status" value="1"/>
</dbReference>
<dbReference type="Pfam" id="PF09084">
    <property type="entry name" value="NMT1"/>
    <property type="match status" value="1"/>
</dbReference>
<organism evidence="11 12">
    <name type="scientific">Aliikangiella coralliicola</name>
    <dbReference type="NCBI Taxonomy" id="2592383"/>
    <lineage>
        <taxon>Bacteria</taxon>
        <taxon>Pseudomonadati</taxon>
        <taxon>Pseudomonadota</taxon>
        <taxon>Gammaproteobacteria</taxon>
        <taxon>Oceanospirillales</taxon>
        <taxon>Pleioneaceae</taxon>
        <taxon>Aliikangiella</taxon>
    </lineage>
</organism>
<dbReference type="NCBIfam" id="TIGR00254">
    <property type="entry name" value="GGDEF"/>
    <property type="match status" value="1"/>
</dbReference>
<dbReference type="SMART" id="SM00052">
    <property type="entry name" value="EAL"/>
    <property type="match status" value="1"/>
</dbReference>
<feature type="chain" id="PRO_5021709470" evidence="7">
    <location>
        <begin position="21"/>
        <end position="1200"/>
    </location>
</feature>
<keyword evidence="3 6" id="KW-0812">Transmembrane</keyword>
<dbReference type="OrthoDB" id="9176779at2"/>
<dbReference type="PANTHER" id="PTHR44757:SF2">
    <property type="entry name" value="BIOFILM ARCHITECTURE MAINTENANCE PROTEIN MBAA"/>
    <property type="match status" value="1"/>
</dbReference>
<dbReference type="SUPFAM" id="SSF55073">
    <property type="entry name" value="Nucleotide cyclase"/>
    <property type="match status" value="1"/>
</dbReference>
<dbReference type="SUPFAM" id="SSF141868">
    <property type="entry name" value="EAL domain-like"/>
    <property type="match status" value="1"/>
</dbReference>
<evidence type="ECO:0000259" key="9">
    <source>
        <dbReference type="PROSITE" id="PS50883"/>
    </source>
</evidence>
<dbReference type="CDD" id="cd01948">
    <property type="entry name" value="EAL"/>
    <property type="match status" value="1"/>
</dbReference>
<comment type="cofactor">
    <cofactor evidence="1">
        <name>Mg(2+)</name>
        <dbReference type="ChEBI" id="CHEBI:18420"/>
    </cofactor>
</comment>
<dbReference type="InterPro" id="IPR042240">
    <property type="entry name" value="CHASE_sf"/>
</dbReference>
<feature type="domain" description="GGDEF" evidence="10">
    <location>
        <begin position="799"/>
        <end position="932"/>
    </location>
</feature>
<dbReference type="PROSITE" id="PS50883">
    <property type="entry name" value="EAL"/>
    <property type="match status" value="1"/>
</dbReference>
<dbReference type="InterPro" id="IPR015168">
    <property type="entry name" value="SsuA/THI5"/>
</dbReference>
<feature type="transmembrane region" description="Helical" evidence="6">
    <location>
        <begin position="332"/>
        <end position="349"/>
    </location>
</feature>
<reference evidence="11 12" key="1">
    <citation type="submission" date="2019-07" db="EMBL/GenBank/DDBJ databases">
        <title>Draft genome for Aliikangiella sp. M105.</title>
        <authorList>
            <person name="Wang G."/>
        </authorList>
    </citation>
    <scope>NUCLEOTIDE SEQUENCE [LARGE SCALE GENOMIC DNA]</scope>
    <source>
        <strain evidence="11 12">M105</strain>
    </source>
</reference>
<dbReference type="InterPro" id="IPR035919">
    <property type="entry name" value="EAL_sf"/>
</dbReference>
<dbReference type="CDD" id="cd01949">
    <property type="entry name" value="GGDEF"/>
    <property type="match status" value="1"/>
</dbReference>
<feature type="signal peptide" evidence="7">
    <location>
        <begin position="1"/>
        <end position="20"/>
    </location>
</feature>